<comment type="caution">
    <text evidence="1">The sequence shown here is derived from an EMBL/GenBank/DDBJ whole genome shotgun (WGS) entry which is preliminary data.</text>
</comment>
<accession>A0ABS6W403</accession>
<gene>
    <name evidence="1" type="ORF">KW502_12355</name>
</gene>
<proteinExistence type="predicted"/>
<sequence length="199" mass="23205">MKYTNKEIPLSIKDQVEVALSYYPQLKDTPIAFKFKKEIKKSTMQAQPSFVSFLKSRKNRAYVILISEKFHIEEEEFSILNVEDEVLIGWIGHELGHVMDYRERSTLGMAAFGLKYLFSTAHIQEVERAADTYAVKHGMYQYILATKNFILNNTSISPKYKNRIKRLYMSPEEIMELVNHLDIADVEKKVEKELQKEGS</sequence>
<keyword evidence="2" id="KW-1185">Reference proteome</keyword>
<reference evidence="1 2" key="1">
    <citation type="submission" date="2021-07" db="EMBL/GenBank/DDBJ databases">
        <title>Mesonia aestuariivivens sp. nov., isolated from a tidal flat.</title>
        <authorList>
            <person name="Kim Y.-O."/>
            <person name="Yoon J.-H."/>
        </authorList>
    </citation>
    <scope>NUCLEOTIDE SEQUENCE [LARGE SCALE GENOMIC DNA]</scope>
    <source>
        <strain evidence="1 2">JHPTF-M18</strain>
    </source>
</reference>
<protein>
    <recommendedName>
        <fullName evidence="3">Peptidase M48 domain-containing protein</fullName>
    </recommendedName>
</protein>
<dbReference type="EMBL" id="JAHWDF010000014">
    <property type="protein sequence ID" value="MBW2962585.1"/>
    <property type="molecule type" value="Genomic_DNA"/>
</dbReference>
<evidence type="ECO:0000313" key="2">
    <source>
        <dbReference type="Proteomes" id="UP000719267"/>
    </source>
</evidence>
<evidence type="ECO:0000313" key="1">
    <source>
        <dbReference type="EMBL" id="MBW2962585.1"/>
    </source>
</evidence>
<dbReference type="Proteomes" id="UP000719267">
    <property type="component" value="Unassembled WGS sequence"/>
</dbReference>
<name>A0ABS6W403_9FLAO</name>
<evidence type="ECO:0008006" key="3">
    <source>
        <dbReference type="Google" id="ProtNLM"/>
    </source>
</evidence>
<organism evidence="1 2">
    <name type="scientific">Mesonia aestuariivivens</name>
    <dbReference type="NCBI Taxonomy" id="2796128"/>
    <lineage>
        <taxon>Bacteria</taxon>
        <taxon>Pseudomonadati</taxon>
        <taxon>Bacteroidota</taxon>
        <taxon>Flavobacteriia</taxon>
        <taxon>Flavobacteriales</taxon>
        <taxon>Flavobacteriaceae</taxon>
        <taxon>Mesonia</taxon>
    </lineage>
</organism>
<dbReference type="RefSeq" id="WP_219040867.1">
    <property type="nucleotide sequence ID" value="NZ_JAHWDF010000014.1"/>
</dbReference>